<name>A0A1I1ZH57_9BACI</name>
<dbReference type="SUPFAM" id="SSF100950">
    <property type="entry name" value="NagB/RpiA/CoA transferase-like"/>
    <property type="match status" value="1"/>
</dbReference>
<dbReference type="InterPro" id="IPR002698">
    <property type="entry name" value="FTHF_cligase"/>
</dbReference>
<feature type="binding site" evidence="4">
    <location>
        <position position="49"/>
    </location>
    <ligand>
        <name>substrate</name>
    </ligand>
</feature>
<organism evidence="6 7">
    <name type="scientific">Alteribacillus iranensis</name>
    <dbReference type="NCBI Taxonomy" id="930128"/>
    <lineage>
        <taxon>Bacteria</taxon>
        <taxon>Bacillati</taxon>
        <taxon>Bacillota</taxon>
        <taxon>Bacilli</taxon>
        <taxon>Bacillales</taxon>
        <taxon>Bacillaceae</taxon>
        <taxon>Alteribacillus</taxon>
    </lineage>
</organism>
<evidence type="ECO:0000256" key="4">
    <source>
        <dbReference type="PIRSR" id="PIRSR006806-1"/>
    </source>
</evidence>
<comment type="catalytic activity">
    <reaction evidence="5">
        <text>(6S)-5-formyl-5,6,7,8-tetrahydrofolate + ATP = (6R)-5,10-methenyltetrahydrofolate + ADP + phosphate</text>
        <dbReference type="Rhea" id="RHEA:10488"/>
        <dbReference type="ChEBI" id="CHEBI:30616"/>
        <dbReference type="ChEBI" id="CHEBI:43474"/>
        <dbReference type="ChEBI" id="CHEBI:57455"/>
        <dbReference type="ChEBI" id="CHEBI:57457"/>
        <dbReference type="ChEBI" id="CHEBI:456216"/>
        <dbReference type="EC" id="6.3.3.2"/>
    </reaction>
</comment>
<feature type="binding site" evidence="4">
    <location>
        <begin position="133"/>
        <end position="141"/>
    </location>
    <ligand>
        <name>ATP</name>
        <dbReference type="ChEBI" id="CHEBI:30616"/>
    </ligand>
</feature>
<dbReference type="InterPro" id="IPR024185">
    <property type="entry name" value="FTHF_cligase-like_sf"/>
</dbReference>
<gene>
    <name evidence="6" type="ORF">SAMN05192532_101188</name>
</gene>
<dbReference type="Proteomes" id="UP000199516">
    <property type="component" value="Unassembled WGS sequence"/>
</dbReference>
<dbReference type="AlphaFoldDB" id="A0A1I1ZH57"/>
<dbReference type="PANTHER" id="PTHR23407">
    <property type="entry name" value="ATPASE INHIBITOR/5-FORMYLTETRAHYDROFOLATE CYCLO-LIGASE"/>
    <property type="match status" value="1"/>
</dbReference>
<evidence type="ECO:0000256" key="3">
    <source>
        <dbReference type="ARBA" id="ARBA00022840"/>
    </source>
</evidence>
<keyword evidence="5" id="KW-0460">Magnesium</keyword>
<dbReference type="Gene3D" id="3.40.50.10420">
    <property type="entry name" value="NagB/RpiA/CoA transferase-like"/>
    <property type="match status" value="1"/>
</dbReference>
<dbReference type="Pfam" id="PF01812">
    <property type="entry name" value="5-FTHF_cyc-lig"/>
    <property type="match status" value="1"/>
</dbReference>
<feature type="binding site" evidence="4">
    <location>
        <begin position="3"/>
        <end position="7"/>
    </location>
    <ligand>
        <name>ATP</name>
        <dbReference type="ChEBI" id="CHEBI:30616"/>
    </ligand>
</feature>
<accession>A0A1I1ZH57</accession>
<reference evidence="6 7" key="1">
    <citation type="submission" date="2016-10" db="EMBL/GenBank/DDBJ databases">
        <authorList>
            <person name="de Groot N.N."/>
        </authorList>
    </citation>
    <scope>NUCLEOTIDE SEQUENCE [LARGE SCALE GENOMIC DNA]</scope>
    <source>
        <strain evidence="6 7">DSM 23995</strain>
    </source>
</reference>
<dbReference type="RefSeq" id="WP_091656199.1">
    <property type="nucleotide sequence ID" value="NZ_FONT01000001.1"/>
</dbReference>
<dbReference type="GO" id="GO:0005524">
    <property type="term" value="F:ATP binding"/>
    <property type="evidence" value="ECO:0007669"/>
    <property type="project" value="UniProtKB-KW"/>
</dbReference>
<evidence type="ECO:0000256" key="2">
    <source>
        <dbReference type="ARBA" id="ARBA00022741"/>
    </source>
</evidence>
<comment type="similarity">
    <text evidence="1 5">Belongs to the 5-formyltetrahydrofolate cyclo-ligase family.</text>
</comment>
<dbReference type="GO" id="GO:0030272">
    <property type="term" value="F:5-formyltetrahydrofolate cyclo-ligase activity"/>
    <property type="evidence" value="ECO:0007669"/>
    <property type="project" value="UniProtKB-EC"/>
</dbReference>
<dbReference type="OrthoDB" id="9801938at2"/>
<dbReference type="STRING" id="930128.SAMN05192532_101188"/>
<keyword evidence="2 4" id="KW-0547">Nucleotide-binding</keyword>
<dbReference type="PANTHER" id="PTHR23407:SF1">
    <property type="entry name" value="5-FORMYLTETRAHYDROFOLATE CYCLO-LIGASE"/>
    <property type="match status" value="1"/>
</dbReference>
<comment type="cofactor">
    <cofactor evidence="5">
        <name>Mg(2+)</name>
        <dbReference type="ChEBI" id="CHEBI:18420"/>
    </cofactor>
</comment>
<evidence type="ECO:0000313" key="7">
    <source>
        <dbReference type="Proteomes" id="UP000199516"/>
    </source>
</evidence>
<sequence>MNKHDMRIHIRDQFKNKSQLQLSSASQKIYHHLFDWYGWENATNIAITMSTDNEIDTLPIIEKGWQERKNMAVPRVDPINRKLHFYKITAVEDTKKEFAGIREPDPARTELLDHSALELIIVPGLAFDKDKYRLGFGGGYYDRLLSRLSVLTCGLSLDFQLFDEVPREAHDIPLDAIVTENGII</sequence>
<dbReference type="PIRSF" id="PIRSF006806">
    <property type="entry name" value="FTHF_cligase"/>
    <property type="match status" value="1"/>
</dbReference>
<keyword evidence="3 4" id="KW-0067">ATP-binding</keyword>
<evidence type="ECO:0000256" key="1">
    <source>
        <dbReference type="ARBA" id="ARBA00010638"/>
    </source>
</evidence>
<dbReference type="EMBL" id="FONT01000001">
    <property type="protein sequence ID" value="SFE29893.1"/>
    <property type="molecule type" value="Genomic_DNA"/>
</dbReference>
<keyword evidence="6" id="KW-0436">Ligase</keyword>
<feature type="binding site" evidence="4">
    <location>
        <position position="54"/>
    </location>
    <ligand>
        <name>substrate</name>
    </ligand>
</feature>
<proteinExistence type="inferred from homology"/>
<dbReference type="GO" id="GO:0009396">
    <property type="term" value="P:folic acid-containing compound biosynthetic process"/>
    <property type="evidence" value="ECO:0007669"/>
    <property type="project" value="TreeGrafter"/>
</dbReference>
<evidence type="ECO:0000256" key="5">
    <source>
        <dbReference type="RuleBase" id="RU361279"/>
    </source>
</evidence>
<dbReference type="EC" id="6.3.3.2" evidence="5"/>
<keyword evidence="5" id="KW-0479">Metal-binding</keyword>
<dbReference type="GO" id="GO:0035999">
    <property type="term" value="P:tetrahydrofolate interconversion"/>
    <property type="evidence" value="ECO:0007669"/>
    <property type="project" value="TreeGrafter"/>
</dbReference>
<dbReference type="NCBIfam" id="TIGR02727">
    <property type="entry name" value="MTHFS_bact"/>
    <property type="match status" value="1"/>
</dbReference>
<keyword evidence="7" id="KW-1185">Reference proteome</keyword>
<protein>
    <recommendedName>
        <fullName evidence="5">5-formyltetrahydrofolate cyclo-ligase</fullName>
        <ecNumber evidence="5">6.3.3.2</ecNumber>
    </recommendedName>
</protein>
<dbReference type="GO" id="GO:0046872">
    <property type="term" value="F:metal ion binding"/>
    <property type="evidence" value="ECO:0007669"/>
    <property type="project" value="UniProtKB-KW"/>
</dbReference>
<dbReference type="InterPro" id="IPR037171">
    <property type="entry name" value="NagB/RpiA_transferase-like"/>
</dbReference>
<evidence type="ECO:0000313" key="6">
    <source>
        <dbReference type="EMBL" id="SFE29893.1"/>
    </source>
</evidence>